<organism evidence="7 8">
    <name type="scientific">Campylobacter portucalensis</name>
    <dbReference type="NCBI Taxonomy" id="2608384"/>
    <lineage>
        <taxon>Bacteria</taxon>
        <taxon>Pseudomonadati</taxon>
        <taxon>Campylobacterota</taxon>
        <taxon>Epsilonproteobacteria</taxon>
        <taxon>Campylobacterales</taxon>
        <taxon>Campylobacteraceae</taxon>
        <taxon>Campylobacter</taxon>
    </lineage>
</organism>
<evidence type="ECO:0000256" key="5">
    <source>
        <dbReference type="SAM" id="Phobius"/>
    </source>
</evidence>
<comment type="pathway">
    <text evidence="4">Cofactor biosynthesis; molybdopterin biosynthesis.</text>
</comment>
<name>A0A6L5WI79_9BACT</name>
<dbReference type="SUPFAM" id="SSF53218">
    <property type="entry name" value="Molybdenum cofactor biosynthesis proteins"/>
    <property type="match status" value="1"/>
</dbReference>
<evidence type="ECO:0000313" key="8">
    <source>
        <dbReference type="Proteomes" id="UP000476338"/>
    </source>
</evidence>
<comment type="cofactor">
    <cofactor evidence="4">
        <name>Mg(2+)</name>
        <dbReference type="ChEBI" id="CHEBI:18420"/>
    </cofactor>
</comment>
<dbReference type="Pfam" id="PF00994">
    <property type="entry name" value="MoCF_biosynth"/>
    <property type="match status" value="1"/>
</dbReference>
<keyword evidence="4" id="KW-0479">Metal-binding</keyword>
<dbReference type="SMART" id="SM00852">
    <property type="entry name" value="MoCF_biosynth"/>
    <property type="match status" value="1"/>
</dbReference>
<dbReference type="GO" id="GO:0046872">
    <property type="term" value="F:metal ion binding"/>
    <property type="evidence" value="ECO:0007669"/>
    <property type="project" value="UniProtKB-UniRule"/>
</dbReference>
<dbReference type="InterPro" id="IPR005110">
    <property type="entry name" value="MoeA_linker/N"/>
</dbReference>
<dbReference type="PANTHER" id="PTHR10192:SF5">
    <property type="entry name" value="GEPHYRIN"/>
    <property type="match status" value="1"/>
</dbReference>
<dbReference type="EC" id="2.10.1.1" evidence="4"/>
<dbReference type="CDD" id="cd00887">
    <property type="entry name" value="MoeA"/>
    <property type="match status" value="1"/>
</dbReference>
<dbReference type="Gene3D" id="3.90.105.10">
    <property type="entry name" value="Molybdopterin biosynthesis moea protein, domain 2"/>
    <property type="match status" value="1"/>
</dbReference>
<dbReference type="Gene3D" id="2.170.190.11">
    <property type="entry name" value="Molybdopterin biosynthesis moea protein, domain 3"/>
    <property type="match status" value="1"/>
</dbReference>
<dbReference type="InterPro" id="IPR036135">
    <property type="entry name" value="MoeA_linker/N_sf"/>
</dbReference>
<dbReference type="GO" id="GO:0006777">
    <property type="term" value="P:Mo-molybdopterin cofactor biosynthetic process"/>
    <property type="evidence" value="ECO:0007669"/>
    <property type="project" value="UniProtKB-UniRule"/>
</dbReference>
<dbReference type="InterPro" id="IPR038987">
    <property type="entry name" value="MoeA-like"/>
</dbReference>
<evidence type="ECO:0000313" key="7">
    <source>
        <dbReference type="EMBL" id="MSN96829.1"/>
    </source>
</evidence>
<reference evidence="7 8" key="2">
    <citation type="submission" date="2020-03" db="EMBL/GenBank/DDBJ databases">
        <title>Campylobacter portucalensis sp. nov., a new species of Campylobacter isolated from the reproductive tract of bulls.</title>
        <authorList>
            <person name="Silva M.F."/>
            <person name="Pereira G."/>
            <person name="Carneiro C."/>
            <person name="Hemphill A."/>
            <person name="Mateus L."/>
            <person name="Lopes-Da-Costa L."/>
            <person name="Silva E."/>
        </authorList>
    </citation>
    <scope>NUCLEOTIDE SEQUENCE [LARGE SCALE GENOMIC DNA]</scope>
    <source>
        <strain evidence="7 8">FMV-PI01</strain>
    </source>
</reference>
<feature type="transmembrane region" description="Helical" evidence="5">
    <location>
        <begin position="279"/>
        <end position="299"/>
    </location>
</feature>
<dbReference type="RefSeq" id="WP_154571094.1">
    <property type="nucleotide sequence ID" value="NZ_VWSJ01000025.1"/>
</dbReference>
<reference evidence="7 8" key="1">
    <citation type="submission" date="2019-09" db="EMBL/GenBank/DDBJ databases">
        <authorList>
            <person name="Silva M."/>
            <person name="Pereira G."/>
            <person name="Lopes-Da-Costa L."/>
            <person name="Silva E."/>
        </authorList>
    </citation>
    <scope>NUCLEOTIDE SEQUENCE [LARGE SCALE GENOMIC DNA]</scope>
    <source>
        <strain evidence="7 8">FMV-PI01</strain>
    </source>
</reference>
<dbReference type="Pfam" id="PF03453">
    <property type="entry name" value="MoeA_N"/>
    <property type="match status" value="1"/>
</dbReference>
<dbReference type="NCBIfam" id="TIGR00177">
    <property type="entry name" value="molyb_syn"/>
    <property type="match status" value="1"/>
</dbReference>
<evidence type="ECO:0000256" key="4">
    <source>
        <dbReference type="RuleBase" id="RU365090"/>
    </source>
</evidence>
<keyword evidence="4 7" id="KW-0808">Transferase</keyword>
<dbReference type="UniPathway" id="UPA00344"/>
<dbReference type="Gene3D" id="2.40.340.10">
    <property type="entry name" value="MoeA, C-terminal, domain IV"/>
    <property type="match status" value="1"/>
</dbReference>
<comment type="catalytic activity">
    <reaction evidence="3">
        <text>adenylyl-molybdopterin + molybdate = Mo-molybdopterin + AMP + H(+)</text>
        <dbReference type="Rhea" id="RHEA:35047"/>
        <dbReference type="ChEBI" id="CHEBI:15378"/>
        <dbReference type="ChEBI" id="CHEBI:36264"/>
        <dbReference type="ChEBI" id="CHEBI:62727"/>
        <dbReference type="ChEBI" id="CHEBI:71302"/>
        <dbReference type="ChEBI" id="CHEBI:456215"/>
        <dbReference type="EC" id="2.10.1.1"/>
    </reaction>
</comment>
<dbReference type="InterPro" id="IPR036688">
    <property type="entry name" value="MoeA_C_domain_IV_sf"/>
</dbReference>
<evidence type="ECO:0000259" key="6">
    <source>
        <dbReference type="SMART" id="SM00852"/>
    </source>
</evidence>
<comment type="similarity">
    <text evidence="2 4">Belongs to the MoeA family.</text>
</comment>
<feature type="domain" description="MoaB/Mog" evidence="6">
    <location>
        <begin position="169"/>
        <end position="304"/>
    </location>
</feature>
<sequence>MINEILNKIDIQNSNLTKKVSLRECVGEILATDLVSKKDLPCFDNAALDGYAFDYDEVGLNLKVAGTIFAGDKKKYTLNKGECFRIMTGAIMPNGANTVVRLEDAKFQNELLMTDKNIKKFNAFRLKGEEIKSGEILLKSGEILTPAKVMLLASQGISEILVFKKPKVIIFSSGDELKEPWQEADDSEIYNANSSAIMAILNEFDCKYGGIIPDDLEKTQNLIENSNKFDVIITSGGASVGDKDYMHEALQKLGFKQIFDHIDIKPGRPTKCYKKDEKIVFVLPGNPSAAFLLCFLVVLPTLKKLSGQKENFFRKIKTKMSGDLKLKSGRMNIVLGKFEDEVFKATNLGVLGSGAIMPLVNSNALYISKNNEDMLKDTQELEIFMLI</sequence>
<keyword evidence="5" id="KW-0812">Transmembrane</keyword>
<dbReference type="GO" id="GO:0005829">
    <property type="term" value="C:cytosol"/>
    <property type="evidence" value="ECO:0007669"/>
    <property type="project" value="TreeGrafter"/>
</dbReference>
<keyword evidence="5" id="KW-1133">Transmembrane helix</keyword>
<dbReference type="InterPro" id="IPR036425">
    <property type="entry name" value="MoaB/Mog-like_dom_sf"/>
</dbReference>
<dbReference type="EMBL" id="VWSJ01000025">
    <property type="protein sequence ID" value="MSN96829.1"/>
    <property type="molecule type" value="Genomic_DNA"/>
</dbReference>
<comment type="function">
    <text evidence="1 4">Catalyzes the insertion of molybdate into adenylated molybdopterin with the concomitant release of AMP.</text>
</comment>
<comment type="caution">
    <text evidence="7">The sequence shown here is derived from an EMBL/GenBank/DDBJ whole genome shotgun (WGS) entry which is preliminary data.</text>
</comment>
<dbReference type="Proteomes" id="UP000476338">
    <property type="component" value="Unassembled WGS sequence"/>
</dbReference>
<evidence type="ECO:0000256" key="2">
    <source>
        <dbReference type="ARBA" id="ARBA00010763"/>
    </source>
</evidence>
<keyword evidence="8" id="KW-1185">Reference proteome</keyword>
<dbReference type="Gene3D" id="3.40.980.10">
    <property type="entry name" value="MoaB/Mog-like domain"/>
    <property type="match status" value="1"/>
</dbReference>
<evidence type="ECO:0000256" key="1">
    <source>
        <dbReference type="ARBA" id="ARBA00002901"/>
    </source>
</evidence>
<evidence type="ECO:0000256" key="3">
    <source>
        <dbReference type="ARBA" id="ARBA00047317"/>
    </source>
</evidence>
<gene>
    <name evidence="7" type="ORF">F1B92_06580</name>
</gene>
<dbReference type="SUPFAM" id="SSF63882">
    <property type="entry name" value="MoeA N-terminal region -like"/>
    <property type="match status" value="1"/>
</dbReference>
<dbReference type="AlphaFoldDB" id="A0A6L5WI79"/>
<dbReference type="PANTHER" id="PTHR10192">
    <property type="entry name" value="MOLYBDOPTERIN BIOSYNTHESIS PROTEIN"/>
    <property type="match status" value="1"/>
</dbReference>
<keyword evidence="4" id="KW-0501">Molybdenum cofactor biosynthesis</keyword>
<dbReference type="InterPro" id="IPR001453">
    <property type="entry name" value="MoaB/Mog_dom"/>
</dbReference>
<keyword evidence="5" id="KW-0472">Membrane</keyword>
<dbReference type="GO" id="GO:0061599">
    <property type="term" value="F:molybdopterin molybdotransferase activity"/>
    <property type="evidence" value="ECO:0007669"/>
    <property type="project" value="UniProtKB-UniRule"/>
</dbReference>
<protein>
    <recommendedName>
        <fullName evidence="4">Molybdopterin molybdenumtransferase</fullName>
        <ecNumber evidence="4">2.10.1.1</ecNumber>
    </recommendedName>
</protein>
<accession>A0A6L5WI79</accession>
<proteinExistence type="inferred from homology"/>
<keyword evidence="4" id="KW-0500">Molybdenum</keyword>
<keyword evidence="4" id="KW-0460">Magnesium</keyword>